<evidence type="ECO:0000259" key="8">
    <source>
        <dbReference type="Pfam" id="PF20684"/>
    </source>
</evidence>
<comment type="similarity">
    <text evidence="5">Belongs to the SAT4 family.</text>
</comment>
<dbReference type="Pfam" id="PF20684">
    <property type="entry name" value="Fung_rhodopsin"/>
    <property type="match status" value="1"/>
</dbReference>
<organism evidence="9 10">
    <name type="scientific">Ascodesmis nigricans</name>
    <dbReference type="NCBI Taxonomy" id="341454"/>
    <lineage>
        <taxon>Eukaryota</taxon>
        <taxon>Fungi</taxon>
        <taxon>Dikarya</taxon>
        <taxon>Ascomycota</taxon>
        <taxon>Pezizomycotina</taxon>
        <taxon>Pezizomycetes</taxon>
        <taxon>Pezizales</taxon>
        <taxon>Ascodesmidaceae</taxon>
        <taxon>Ascodesmis</taxon>
    </lineage>
</organism>
<sequence>MASTRLSIRLTHGRRRLSASDWFIVAAAISALFCGSLSTWFVCFYFKSENTTSKEPTYGLRLSEKEMKVYLKVEMAVLLDYYLFLWILKSSFVAQYLVLRKHMKASLRWMVTCSALFVAATFATVMIVPFMWCKPLSEAWTLSDHCWIQCRGTLFIFFCCHLSSNTILLLIPILLATQLRLSRRDISGLFFVVALALATICIAIARFVYLWDFIKRGWDARFGLYSHMLACIEKAIGMTAACLPALRILQLHKTESLWKKRISSVSSDRTPGDIECAFPVTEAIEIHKKQCPRGPALETEHGMLGLENTLNEHDSFDHDVTNIDVPDDEEASPGHRSHYHHHHRYDDPHPLPALHLHSPIRTPHDLELPTDYGEPGMLDRPPPQPDETGETGIDADDDNGDNDASADSRVASVMRLEPLHHPS</sequence>
<feature type="transmembrane region" description="Helical" evidence="7">
    <location>
        <begin position="67"/>
        <end position="88"/>
    </location>
</feature>
<dbReference type="InterPro" id="IPR049326">
    <property type="entry name" value="Rhodopsin_dom_fungi"/>
</dbReference>
<dbReference type="STRING" id="341454.A0A4S2MS35"/>
<accession>A0A4S2MS35</accession>
<dbReference type="PANTHER" id="PTHR33048:SF47">
    <property type="entry name" value="INTEGRAL MEMBRANE PROTEIN-RELATED"/>
    <property type="match status" value="1"/>
</dbReference>
<feature type="transmembrane region" description="Helical" evidence="7">
    <location>
        <begin position="188"/>
        <end position="211"/>
    </location>
</feature>
<evidence type="ECO:0000256" key="1">
    <source>
        <dbReference type="ARBA" id="ARBA00004141"/>
    </source>
</evidence>
<evidence type="ECO:0000313" key="9">
    <source>
        <dbReference type="EMBL" id="TGZ78378.1"/>
    </source>
</evidence>
<feature type="domain" description="Rhodopsin" evidence="8">
    <location>
        <begin position="5"/>
        <end position="249"/>
    </location>
</feature>
<feature type="region of interest" description="Disordered" evidence="6">
    <location>
        <begin position="314"/>
        <end position="423"/>
    </location>
</feature>
<reference evidence="9 10" key="1">
    <citation type="submission" date="2019-04" db="EMBL/GenBank/DDBJ databases">
        <title>Comparative genomics and transcriptomics to analyze fruiting body development in filamentous ascomycetes.</title>
        <authorList>
            <consortium name="DOE Joint Genome Institute"/>
            <person name="Lutkenhaus R."/>
            <person name="Traeger S."/>
            <person name="Breuer J."/>
            <person name="Kuo A."/>
            <person name="Lipzen A."/>
            <person name="Pangilinan J."/>
            <person name="Dilworth D."/>
            <person name="Sandor L."/>
            <person name="Poggeler S."/>
            <person name="Barry K."/>
            <person name="Grigoriev I.V."/>
            <person name="Nowrousian M."/>
        </authorList>
    </citation>
    <scope>NUCLEOTIDE SEQUENCE [LARGE SCALE GENOMIC DNA]</scope>
    <source>
        <strain evidence="9 10">CBS 389.68</strain>
    </source>
</reference>
<protein>
    <recommendedName>
        <fullName evidence="8">Rhodopsin domain-containing protein</fullName>
    </recommendedName>
</protein>
<comment type="subcellular location">
    <subcellularLocation>
        <location evidence="1">Membrane</location>
        <topology evidence="1">Multi-pass membrane protein</topology>
    </subcellularLocation>
</comment>
<feature type="compositionally biased region" description="Acidic residues" evidence="6">
    <location>
        <begin position="387"/>
        <end position="401"/>
    </location>
</feature>
<dbReference type="Proteomes" id="UP000298138">
    <property type="component" value="Unassembled WGS sequence"/>
</dbReference>
<evidence type="ECO:0000256" key="6">
    <source>
        <dbReference type="SAM" id="MobiDB-lite"/>
    </source>
</evidence>
<evidence type="ECO:0000256" key="3">
    <source>
        <dbReference type="ARBA" id="ARBA00022989"/>
    </source>
</evidence>
<dbReference type="AlphaFoldDB" id="A0A4S2MS35"/>
<dbReference type="InterPro" id="IPR052337">
    <property type="entry name" value="SAT4-like"/>
</dbReference>
<dbReference type="InParanoid" id="A0A4S2MS35"/>
<feature type="transmembrane region" description="Helical" evidence="7">
    <location>
        <begin position="109"/>
        <end position="132"/>
    </location>
</feature>
<name>A0A4S2MS35_9PEZI</name>
<evidence type="ECO:0000256" key="2">
    <source>
        <dbReference type="ARBA" id="ARBA00022692"/>
    </source>
</evidence>
<feature type="transmembrane region" description="Helical" evidence="7">
    <location>
        <begin position="152"/>
        <end position="176"/>
    </location>
</feature>
<dbReference type="GO" id="GO:0016020">
    <property type="term" value="C:membrane"/>
    <property type="evidence" value="ECO:0007669"/>
    <property type="project" value="UniProtKB-SubCell"/>
</dbReference>
<evidence type="ECO:0000256" key="7">
    <source>
        <dbReference type="SAM" id="Phobius"/>
    </source>
</evidence>
<proteinExistence type="inferred from homology"/>
<keyword evidence="4 7" id="KW-0472">Membrane</keyword>
<dbReference type="PANTHER" id="PTHR33048">
    <property type="entry name" value="PTH11-LIKE INTEGRAL MEMBRANE PROTEIN (AFU_ORTHOLOGUE AFUA_5G11245)"/>
    <property type="match status" value="1"/>
</dbReference>
<dbReference type="EMBL" id="ML220142">
    <property type="protein sequence ID" value="TGZ78378.1"/>
    <property type="molecule type" value="Genomic_DNA"/>
</dbReference>
<keyword evidence="2 7" id="KW-0812">Transmembrane</keyword>
<gene>
    <name evidence="9" type="ORF">EX30DRAFT_343278</name>
</gene>
<evidence type="ECO:0000313" key="10">
    <source>
        <dbReference type="Proteomes" id="UP000298138"/>
    </source>
</evidence>
<evidence type="ECO:0000256" key="5">
    <source>
        <dbReference type="ARBA" id="ARBA00038359"/>
    </source>
</evidence>
<evidence type="ECO:0000256" key="4">
    <source>
        <dbReference type="ARBA" id="ARBA00023136"/>
    </source>
</evidence>
<keyword evidence="3 7" id="KW-1133">Transmembrane helix</keyword>
<keyword evidence="10" id="KW-1185">Reference proteome</keyword>
<feature type="transmembrane region" description="Helical" evidence="7">
    <location>
        <begin position="21"/>
        <end position="47"/>
    </location>
</feature>